<dbReference type="Pfam" id="PF22939">
    <property type="entry name" value="WHD_GPIID"/>
    <property type="match status" value="1"/>
</dbReference>
<name>A0A1B8A3L5_FUSPO</name>
<dbReference type="InterPro" id="IPR054471">
    <property type="entry name" value="GPIID_WHD"/>
</dbReference>
<organism evidence="2 3">
    <name type="scientific">Fusarium poae</name>
    <dbReference type="NCBI Taxonomy" id="36050"/>
    <lineage>
        <taxon>Eukaryota</taxon>
        <taxon>Fungi</taxon>
        <taxon>Dikarya</taxon>
        <taxon>Ascomycota</taxon>
        <taxon>Pezizomycotina</taxon>
        <taxon>Sordariomycetes</taxon>
        <taxon>Hypocreomycetidae</taxon>
        <taxon>Hypocreales</taxon>
        <taxon>Nectriaceae</taxon>
        <taxon>Fusarium</taxon>
    </lineage>
</organism>
<evidence type="ECO:0000313" key="3">
    <source>
        <dbReference type="Proteomes" id="UP000091967"/>
    </source>
</evidence>
<evidence type="ECO:0000313" key="2">
    <source>
        <dbReference type="EMBL" id="OBS15060.1"/>
    </source>
</evidence>
<dbReference type="EMBL" id="LYXU01000176">
    <property type="protein sequence ID" value="OBS15060.1"/>
    <property type="molecule type" value="Genomic_DNA"/>
</dbReference>
<gene>
    <name evidence="2" type="ORF">FPOA_14077</name>
</gene>
<sequence>MEHASMNPVNLASDIRIYVEASLHERMRNEDLVLGDPHLLNHIRDTLTRHADGMFLWVKFLINEVCTAMCDDDIRQSLHSLPKDLEETFVRALSRIMSRQKKTVLVQKVFRWVAVAKRPLTLDEICEAVSIDIGQPYLKTERLVREMSPIVLWCKNLLQVTEDQPPSLQFAHSTIREFITKGDLPAQLSDFHIDEDEADHFAGEICVIYLHLNDFKTAVAQRLQPLRVNPMAIPGSVLSRGPKITELTSRFADVFGHRKAKAGPDLAKALASYDRGDGINRLQQSHPFLRYAAKHWVSHIGNFQKERSSTWNLWYQTITNGNTLAHVPWQEPLFYRKEEAILFWSHQGRHYALLRYANSILGLPELKRMELMRTSASEGDDEAITIFLDARCSMISIDRAFQAASAGGHIQVVDRLLEAGSREGN</sequence>
<dbReference type="AlphaFoldDB" id="A0A1B8A3L5"/>
<keyword evidence="3" id="KW-1185">Reference proteome</keyword>
<proteinExistence type="predicted"/>
<dbReference type="Proteomes" id="UP000091967">
    <property type="component" value="Unassembled WGS sequence"/>
</dbReference>
<evidence type="ECO:0000259" key="1">
    <source>
        <dbReference type="Pfam" id="PF22939"/>
    </source>
</evidence>
<reference evidence="2 3" key="1">
    <citation type="submission" date="2016-06" db="EMBL/GenBank/DDBJ databases">
        <title>Living apart together: crosstalk between the core and supernumerary genomes in a fungal plant pathogen.</title>
        <authorList>
            <person name="Vanheule A."/>
            <person name="Audenaert K."/>
            <person name="Warris S."/>
            <person name="Van De Geest H."/>
            <person name="Schijlen E."/>
            <person name="Hofte M."/>
            <person name="De Saeger S."/>
            <person name="Haesaert G."/>
            <person name="Waalwijk C."/>
            <person name="Van Der Lee T."/>
        </authorList>
    </citation>
    <scope>NUCLEOTIDE SEQUENCE [LARGE SCALE GENOMIC DNA]</scope>
    <source>
        <strain evidence="2 3">2516</strain>
    </source>
</reference>
<dbReference type="STRING" id="36050.A0A1B8A3L5"/>
<dbReference type="PANTHER" id="PTHR10039">
    <property type="entry name" value="AMELOGENIN"/>
    <property type="match status" value="1"/>
</dbReference>
<comment type="caution">
    <text evidence="2">The sequence shown here is derived from an EMBL/GenBank/DDBJ whole genome shotgun (WGS) entry which is preliminary data.</text>
</comment>
<accession>A0A1B8A3L5</accession>
<protein>
    <recommendedName>
        <fullName evidence="1">GPI inositol-deacylase winged helix domain-containing protein</fullName>
    </recommendedName>
</protein>
<feature type="domain" description="GPI inositol-deacylase winged helix" evidence="1">
    <location>
        <begin position="96"/>
        <end position="187"/>
    </location>
</feature>
<dbReference type="PANTHER" id="PTHR10039:SF10">
    <property type="entry name" value="NACHT DOMAIN-CONTAINING PROTEIN"/>
    <property type="match status" value="1"/>
</dbReference>